<dbReference type="SUPFAM" id="SSF56436">
    <property type="entry name" value="C-type lectin-like"/>
    <property type="match status" value="1"/>
</dbReference>
<dbReference type="InterPro" id="IPR051043">
    <property type="entry name" value="Sulfatase_Mod_Factor_Kinase"/>
</dbReference>
<comment type="caution">
    <text evidence="4">The sequence shown here is derived from an EMBL/GenBank/DDBJ whole genome shotgun (WGS) entry which is preliminary data.</text>
</comment>
<evidence type="ECO:0000259" key="3">
    <source>
        <dbReference type="Pfam" id="PF03781"/>
    </source>
</evidence>
<dbReference type="Pfam" id="PF03781">
    <property type="entry name" value="FGE-sulfatase"/>
    <property type="match status" value="1"/>
</dbReference>
<feature type="signal peptide" evidence="2">
    <location>
        <begin position="1"/>
        <end position="17"/>
    </location>
</feature>
<feature type="domain" description="Sulfatase-modifying factor enzyme-like" evidence="3">
    <location>
        <begin position="156"/>
        <end position="391"/>
    </location>
</feature>
<dbReference type="EMBL" id="CAQL01000166">
    <property type="protein sequence ID" value="CCQ54478.1"/>
    <property type="molecule type" value="Genomic_DNA"/>
</dbReference>
<sequence length="398" mass="44819">MSKICYAFKALLSVVSAFPFSLMSNIQVSVRIPPQLYEKLLAHTNTVGLSKSKVIAQALSQYLEENKKEPSSLEERLLKVEKRLNHLESNSQKDEPQPMLSPTEIKSETSVSFETPPLEEFSFERPIIDETGAILERVGGTSQSFQEDLGEGVILDMVYIPEGTFLMGSSLGEAGSQICEQPQHSVNLKGFFLAKFPVTQKQWEIVAQYPKINRDLVVAPSCFKGSDRPVESISWEDAVEFCHRLSQHSQRPYQLPSEAQWEYACRGGSTTAFNFGPTLTSDLANYMAKRLYAKESSGLYRQETTSVTAFYPNSWGLYDLHGNVWEWCADAWYSSYENASTSGKPRVSSQHETRRVLRGGSWDEDAYHCRCASRYAYHPQAVGVSRIGFRVMLMTSAM</sequence>
<evidence type="ECO:0000313" key="5">
    <source>
        <dbReference type="Proteomes" id="UP000017981"/>
    </source>
</evidence>
<protein>
    <recommendedName>
        <fullName evidence="3">Sulfatase-modifying factor enzyme-like domain-containing protein</fullName>
    </recommendedName>
</protein>
<dbReference type="InterPro" id="IPR042095">
    <property type="entry name" value="SUMF_sf"/>
</dbReference>
<keyword evidence="2" id="KW-0732">Signal</keyword>
<reference evidence="4 5" key="2">
    <citation type="submission" date="2013-09" db="EMBL/GenBank/DDBJ databases">
        <title>Whole genome comparison of six Crocosphaera watsonii strains with differing phenotypes.</title>
        <authorList>
            <person name="Bench S.R."/>
            <person name="Heller P."/>
            <person name="Frank I."/>
            <person name="Arciniega M."/>
            <person name="Shilova I.N."/>
            <person name="Zehr J.P."/>
        </authorList>
    </citation>
    <scope>NUCLEOTIDE SEQUENCE [LARGE SCALE GENOMIC DNA]</scope>
    <source>
        <strain evidence="4 5">WH 0005</strain>
    </source>
</reference>
<dbReference type="InterPro" id="IPR005532">
    <property type="entry name" value="SUMF_dom"/>
</dbReference>
<accession>T2IN58</accession>
<evidence type="ECO:0000256" key="1">
    <source>
        <dbReference type="SAM" id="MobiDB-lite"/>
    </source>
</evidence>
<organism evidence="4 5">
    <name type="scientific">Crocosphaera watsonii WH 0005</name>
    <dbReference type="NCBI Taxonomy" id="423472"/>
    <lineage>
        <taxon>Bacteria</taxon>
        <taxon>Bacillati</taxon>
        <taxon>Cyanobacteriota</taxon>
        <taxon>Cyanophyceae</taxon>
        <taxon>Oscillatoriophycideae</taxon>
        <taxon>Chroococcales</taxon>
        <taxon>Aphanothecaceae</taxon>
        <taxon>Crocosphaera</taxon>
    </lineage>
</organism>
<dbReference type="PANTHER" id="PTHR23150:SF19">
    <property type="entry name" value="FORMYLGLYCINE-GENERATING ENZYME"/>
    <property type="match status" value="1"/>
</dbReference>
<feature type="chain" id="PRO_5004601782" description="Sulfatase-modifying factor enzyme-like domain-containing protein" evidence="2">
    <location>
        <begin position="18"/>
        <end position="398"/>
    </location>
</feature>
<evidence type="ECO:0000313" key="4">
    <source>
        <dbReference type="EMBL" id="CCQ54478.1"/>
    </source>
</evidence>
<proteinExistence type="predicted"/>
<gene>
    <name evidence="4" type="ORF">CWATWH0005_3636</name>
</gene>
<feature type="compositionally biased region" description="Basic and acidic residues" evidence="1">
    <location>
        <begin position="86"/>
        <end position="96"/>
    </location>
</feature>
<dbReference type="Gene3D" id="3.90.1580.10">
    <property type="entry name" value="paralog of FGE (formylglycine-generating enzyme)"/>
    <property type="match status" value="1"/>
</dbReference>
<reference evidence="4 5" key="1">
    <citation type="submission" date="2013-01" db="EMBL/GenBank/DDBJ databases">
        <authorList>
            <person name="Bench S."/>
        </authorList>
    </citation>
    <scope>NUCLEOTIDE SEQUENCE [LARGE SCALE GENOMIC DNA]</scope>
    <source>
        <strain evidence="4 5">WH 0005</strain>
    </source>
</reference>
<dbReference type="GO" id="GO:0120147">
    <property type="term" value="F:formylglycine-generating oxidase activity"/>
    <property type="evidence" value="ECO:0007669"/>
    <property type="project" value="TreeGrafter"/>
</dbReference>
<dbReference type="Proteomes" id="UP000017981">
    <property type="component" value="Unassembled WGS sequence"/>
</dbReference>
<evidence type="ECO:0000256" key="2">
    <source>
        <dbReference type="SAM" id="SignalP"/>
    </source>
</evidence>
<feature type="region of interest" description="Disordered" evidence="1">
    <location>
        <begin position="86"/>
        <end position="115"/>
    </location>
</feature>
<name>T2IN58_CROWT</name>
<dbReference type="InterPro" id="IPR016187">
    <property type="entry name" value="CTDL_fold"/>
</dbReference>
<dbReference type="AlphaFoldDB" id="T2IN58"/>
<dbReference type="PANTHER" id="PTHR23150">
    <property type="entry name" value="SULFATASE MODIFYING FACTOR 1, 2"/>
    <property type="match status" value="1"/>
</dbReference>